<dbReference type="InterPro" id="IPR050490">
    <property type="entry name" value="Bact_solute-bd_prot1"/>
</dbReference>
<dbReference type="EMBL" id="SJPS01000004">
    <property type="protein sequence ID" value="TWU25928.1"/>
    <property type="molecule type" value="Genomic_DNA"/>
</dbReference>
<reference evidence="1 2" key="1">
    <citation type="submission" date="2019-02" db="EMBL/GenBank/DDBJ databases">
        <title>Deep-cultivation of Planctomycetes and their phenomic and genomic characterization uncovers novel biology.</title>
        <authorList>
            <person name="Wiegand S."/>
            <person name="Jogler M."/>
            <person name="Boedeker C."/>
            <person name="Pinto D."/>
            <person name="Vollmers J."/>
            <person name="Rivas-Marin E."/>
            <person name="Kohn T."/>
            <person name="Peeters S.H."/>
            <person name="Heuer A."/>
            <person name="Rast P."/>
            <person name="Oberbeckmann S."/>
            <person name="Bunk B."/>
            <person name="Jeske O."/>
            <person name="Meyerdierks A."/>
            <person name="Storesund J.E."/>
            <person name="Kallscheuer N."/>
            <person name="Luecker S."/>
            <person name="Lage O.M."/>
            <person name="Pohl T."/>
            <person name="Merkel B.J."/>
            <person name="Hornburger P."/>
            <person name="Mueller R.-W."/>
            <person name="Bruemmer F."/>
            <person name="Labrenz M."/>
            <person name="Spormann A.M."/>
            <person name="Op Den Camp H."/>
            <person name="Overmann J."/>
            <person name="Amann R."/>
            <person name="Jetten M.S.M."/>
            <person name="Mascher T."/>
            <person name="Medema M.H."/>
            <person name="Devos D.P."/>
            <person name="Kaster A.-K."/>
            <person name="Ovreas L."/>
            <person name="Rohde M."/>
            <person name="Galperin M.Y."/>
            <person name="Jogler C."/>
        </authorList>
    </citation>
    <scope>NUCLEOTIDE SEQUENCE [LARGE SCALE GENOMIC DNA]</scope>
    <source>
        <strain evidence="1 2">Pla144</strain>
    </source>
</reference>
<dbReference type="Gene3D" id="3.40.190.10">
    <property type="entry name" value="Periplasmic binding protein-like II"/>
    <property type="match status" value="1"/>
</dbReference>
<dbReference type="PANTHER" id="PTHR43649:SF12">
    <property type="entry name" value="DIACETYLCHITOBIOSE BINDING PROTEIN DASA"/>
    <property type="match status" value="1"/>
</dbReference>
<dbReference type="SUPFAM" id="SSF53850">
    <property type="entry name" value="Periplasmic binding protein-like II"/>
    <property type="match status" value="1"/>
</dbReference>
<gene>
    <name evidence="1" type="ORF">Pla144_31420</name>
</gene>
<sequence length="427" mass="47158">MLRPLLLALICLTAEGCREQAKLSTESEVPSINPRAAVKLTILLVDDPELAKGIELLSGEWSERSGGELTIESISKEDFLAAEHLNADVVIYPSRLLGTLVMRDWLRPVRQSVLDSSDLAYSDILPVIRDQTMRYGGEVWGVPLGEMPLCLGWTGDTQAKLPATWEQLAELPFPRRSEFKLAIEFPLAAELIARAVAATPRGNRAALFFDPETMDARLNQPQIVRALEQMRGVITKDASKEKFAANVTLPPRGKQFNYQLTPLLPADETFDLSLNRWEKSTIAAPPVICGFSGRLVSVTRSTRNAASAFKLLPWLVSGNTGSQLSQRSKSTLWFRTSQVSQAVKWLPAKSAAENADWLTRALSTRDAYLLPRLPGIDDYLATLDKALADAPSAEALTVAEKKWDTLTESQGRVQQLKAFRLHLGLPE</sequence>
<evidence type="ECO:0000313" key="1">
    <source>
        <dbReference type="EMBL" id="TWU25928.1"/>
    </source>
</evidence>
<keyword evidence="2" id="KW-1185">Reference proteome</keyword>
<proteinExistence type="predicted"/>
<protein>
    <recommendedName>
        <fullName evidence="3">Bacterial extracellular solute-binding protein</fullName>
    </recommendedName>
</protein>
<dbReference type="AlphaFoldDB" id="A0A5C6CNG7"/>
<dbReference type="PANTHER" id="PTHR43649">
    <property type="entry name" value="ARABINOSE-BINDING PROTEIN-RELATED"/>
    <property type="match status" value="1"/>
</dbReference>
<dbReference type="OrthoDB" id="9812682at2"/>
<name>A0A5C6CNG7_9BACT</name>
<evidence type="ECO:0000313" key="2">
    <source>
        <dbReference type="Proteomes" id="UP000318437"/>
    </source>
</evidence>
<dbReference type="RefSeq" id="WP_146451486.1">
    <property type="nucleotide sequence ID" value="NZ_SJPS01000004.1"/>
</dbReference>
<dbReference type="Proteomes" id="UP000318437">
    <property type="component" value="Unassembled WGS sequence"/>
</dbReference>
<evidence type="ECO:0008006" key="3">
    <source>
        <dbReference type="Google" id="ProtNLM"/>
    </source>
</evidence>
<comment type="caution">
    <text evidence="1">The sequence shown here is derived from an EMBL/GenBank/DDBJ whole genome shotgun (WGS) entry which is preliminary data.</text>
</comment>
<organism evidence="1 2">
    <name type="scientific">Bythopirellula polymerisocia</name>
    <dbReference type="NCBI Taxonomy" id="2528003"/>
    <lineage>
        <taxon>Bacteria</taxon>
        <taxon>Pseudomonadati</taxon>
        <taxon>Planctomycetota</taxon>
        <taxon>Planctomycetia</taxon>
        <taxon>Pirellulales</taxon>
        <taxon>Lacipirellulaceae</taxon>
        <taxon>Bythopirellula</taxon>
    </lineage>
</organism>
<accession>A0A5C6CNG7</accession>